<dbReference type="Proteomes" id="UP000616151">
    <property type="component" value="Unassembled WGS sequence"/>
</dbReference>
<comment type="caution">
    <text evidence="1">The sequence shown here is derived from an EMBL/GenBank/DDBJ whole genome shotgun (WGS) entry which is preliminary data.</text>
</comment>
<sequence>MRMRLLATIITLLLGIEIAIAAEPPVCTGTNLLPALKTTAPELRARLATAETDIPNGRAVLWRITDKTGKAKPSHLFGTIHLTDPRIHALPDAARSAIETASVVALEIKEVVDPADHLRAYYRNARFMAMPLGQDMWDLIPDEDEHFIRDAPQIPPERMITLGAVQPWMVVVMLSYSTCEMARQKADLPMLDRAIGQLAKRHGVPVIGLEKVEEQMAVLAGATLEQQARMLVMTAKYANQAGDFAETFAQLYLARRLASVWVLSKQGVPTDEPDPEISAYLENEVLNKRNRLMAERALPLLADGNAFIAVGSAHLPGEQGLVALLRKAGYEVTAVD</sequence>
<dbReference type="EMBL" id="JAENHL010000007">
    <property type="protein sequence ID" value="MBK1869106.1"/>
    <property type="molecule type" value="Genomic_DNA"/>
</dbReference>
<evidence type="ECO:0000313" key="2">
    <source>
        <dbReference type="Proteomes" id="UP000616151"/>
    </source>
</evidence>
<organism evidence="1 2">
    <name type="scientific">Taklimakanibacter albus</name>
    <dbReference type="NCBI Taxonomy" id="2800327"/>
    <lineage>
        <taxon>Bacteria</taxon>
        <taxon>Pseudomonadati</taxon>
        <taxon>Pseudomonadota</taxon>
        <taxon>Alphaproteobacteria</taxon>
        <taxon>Hyphomicrobiales</taxon>
        <taxon>Aestuariivirgaceae</taxon>
        <taxon>Taklimakanibacter</taxon>
    </lineage>
</organism>
<proteinExistence type="predicted"/>
<accession>A0ACC5R9E4</accession>
<protein>
    <submittedName>
        <fullName evidence="1">TraB/GumN family protein</fullName>
    </submittedName>
</protein>
<name>A0ACC5R9E4_9HYPH</name>
<reference evidence="1" key="1">
    <citation type="submission" date="2021-01" db="EMBL/GenBank/DDBJ databases">
        <authorList>
            <person name="Sun Q."/>
        </authorList>
    </citation>
    <scope>NUCLEOTIDE SEQUENCE</scope>
    <source>
        <strain evidence="1">YIM B02566</strain>
    </source>
</reference>
<keyword evidence="2" id="KW-1185">Reference proteome</keyword>
<evidence type="ECO:0000313" key="1">
    <source>
        <dbReference type="EMBL" id="MBK1869106.1"/>
    </source>
</evidence>
<gene>
    <name evidence="1" type="ORF">JHL16_22290</name>
</gene>